<feature type="region of interest" description="Disordered" evidence="2">
    <location>
        <begin position="303"/>
        <end position="323"/>
    </location>
</feature>
<keyword evidence="4" id="KW-1185">Reference proteome</keyword>
<organism evidence="3 4">
    <name type="scientific">Chloropicon primus</name>
    <dbReference type="NCBI Taxonomy" id="1764295"/>
    <lineage>
        <taxon>Eukaryota</taxon>
        <taxon>Viridiplantae</taxon>
        <taxon>Chlorophyta</taxon>
        <taxon>Chloropicophyceae</taxon>
        <taxon>Chloropicales</taxon>
        <taxon>Chloropicaceae</taxon>
        <taxon>Chloropicon</taxon>
    </lineage>
</organism>
<accession>A0A5B8MLA5</accession>
<protein>
    <recommendedName>
        <fullName evidence="5">Sel1 repeat domain-containing protein</fullName>
    </recommendedName>
</protein>
<dbReference type="InterPro" id="IPR006597">
    <property type="entry name" value="Sel1-like"/>
</dbReference>
<dbReference type="EMBL" id="CP031038">
    <property type="protein sequence ID" value="QDZ21266.1"/>
    <property type="molecule type" value="Genomic_DNA"/>
</dbReference>
<evidence type="ECO:0000256" key="1">
    <source>
        <dbReference type="ARBA" id="ARBA00038101"/>
    </source>
</evidence>
<evidence type="ECO:0008006" key="5">
    <source>
        <dbReference type="Google" id="ProtNLM"/>
    </source>
</evidence>
<comment type="similarity">
    <text evidence="1">Belongs to the sel-1 family.</text>
</comment>
<gene>
    <name evidence="3" type="ORF">A3770_05p37840</name>
</gene>
<dbReference type="OrthoDB" id="272077at2759"/>
<evidence type="ECO:0000256" key="2">
    <source>
        <dbReference type="SAM" id="MobiDB-lite"/>
    </source>
</evidence>
<evidence type="ECO:0000313" key="3">
    <source>
        <dbReference type="EMBL" id="QDZ21266.1"/>
    </source>
</evidence>
<dbReference type="Proteomes" id="UP000316726">
    <property type="component" value="Chromosome 5"/>
</dbReference>
<dbReference type="SUPFAM" id="SSF81901">
    <property type="entry name" value="HCP-like"/>
    <property type="match status" value="1"/>
</dbReference>
<proteinExistence type="inferred from homology"/>
<evidence type="ECO:0000313" key="4">
    <source>
        <dbReference type="Proteomes" id="UP000316726"/>
    </source>
</evidence>
<dbReference type="Pfam" id="PF08238">
    <property type="entry name" value="Sel1"/>
    <property type="match status" value="4"/>
</dbReference>
<reference evidence="3 4" key="1">
    <citation type="submission" date="2018-07" db="EMBL/GenBank/DDBJ databases">
        <title>The complete nuclear genome of the prasinophyte Chloropicon primus (CCMP1205).</title>
        <authorList>
            <person name="Pombert J.-F."/>
            <person name="Otis C."/>
            <person name="Turmel M."/>
            <person name="Lemieux C."/>
        </authorList>
    </citation>
    <scope>NUCLEOTIDE SEQUENCE [LARGE SCALE GENOMIC DNA]</scope>
    <source>
        <strain evidence="3 4">CCMP1205</strain>
    </source>
</reference>
<dbReference type="AlphaFoldDB" id="A0A5B8MLA5"/>
<dbReference type="Gene3D" id="1.25.40.10">
    <property type="entry name" value="Tetratricopeptide repeat domain"/>
    <property type="match status" value="1"/>
</dbReference>
<dbReference type="STRING" id="1764295.A0A5B8MLA5"/>
<dbReference type="PANTHER" id="PTHR11102">
    <property type="entry name" value="SEL-1-LIKE PROTEIN"/>
    <property type="match status" value="1"/>
</dbReference>
<dbReference type="InterPro" id="IPR050767">
    <property type="entry name" value="Sel1_AlgK"/>
</dbReference>
<dbReference type="PANTHER" id="PTHR11102:SF160">
    <property type="entry name" value="ERAD-ASSOCIATED E3 UBIQUITIN-PROTEIN LIGASE COMPONENT HRD3"/>
    <property type="match status" value="1"/>
</dbReference>
<dbReference type="InterPro" id="IPR011990">
    <property type="entry name" value="TPR-like_helical_dom_sf"/>
</dbReference>
<sequence length="353" mass="38486">MNFSKAFGCGRITPSLEDGTAEETFMKGLEAVQRHGDNADWKSVAKYYLRAANEGLPEACCNLGVCYATGRGVPQSAEQAAHWYHIAAEKGLPRAQSNLAGCYASGRGIQQDWALAAMWFQKAAEAGDGAAACSLGAMHAEGKGVVHDGAAAAYWFHKAAKLGLHAAMFNLALCYEQGTGCDAHPVKAVYWYLRAARGSTSLANLSSERVAQLRQEFNVDVSQASEMELLDDDGDFALAVGRTVTNESRSSRNNNNNNNSSNFLESYWAEEQDPMQPSPQDCAISMERDQVCIDKLGRLRTKMSPLSEEEEEEAGGGRSKSNFSSWLLFSGMVLGFRKDVRRQRGRDAARPRS</sequence>
<name>A0A5B8MLA5_9CHLO</name>
<dbReference type="SMART" id="SM00671">
    <property type="entry name" value="SEL1"/>
    <property type="match status" value="4"/>
</dbReference>